<evidence type="ECO:0000256" key="1">
    <source>
        <dbReference type="ARBA" id="ARBA00023242"/>
    </source>
</evidence>
<dbReference type="Proteomes" id="UP000799770">
    <property type="component" value="Unassembled WGS sequence"/>
</dbReference>
<evidence type="ECO:0000313" key="5">
    <source>
        <dbReference type="Proteomes" id="UP000799770"/>
    </source>
</evidence>
<protein>
    <recommendedName>
        <fullName evidence="3">Zn(2)-C6 fungal-type domain-containing protein</fullName>
    </recommendedName>
</protein>
<feature type="domain" description="Zn(2)-C6 fungal-type" evidence="3">
    <location>
        <begin position="143"/>
        <end position="172"/>
    </location>
</feature>
<dbReference type="GO" id="GO:0008270">
    <property type="term" value="F:zinc ion binding"/>
    <property type="evidence" value="ECO:0007669"/>
    <property type="project" value="InterPro"/>
</dbReference>
<name>A0A6A5Z964_9PLEO</name>
<keyword evidence="1" id="KW-0539">Nucleus</keyword>
<gene>
    <name evidence="4" type="ORF">BDV96DRAFT_87955</name>
</gene>
<dbReference type="AlphaFoldDB" id="A0A6A5Z964"/>
<keyword evidence="5" id="KW-1185">Reference proteome</keyword>
<organism evidence="4 5">
    <name type="scientific">Lophiotrema nucula</name>
    <dbReference type="NCBI Taxonomy" id="690887"/>
    <lineage>
        <taxon>Eukaryota</taxon>
        <taxon>Fungi</taxon>
        <taxon>Dikarya</taxon>
        <taxon>Ascomycota</taxon>
        <taxon>Pezizomycotina</taxon>
        <taxon>Dothideomycetes</taxon>
        <taxon>Pleosporomycetidae</taxon>
        <taxon>Pleosporales</taxon>
        <taxon>Lophiotremataceae</taxon>
        <taxon>Lophiotrema</taxon>
    </lineage>
</organism>
<accession>A0A6A5Z964</accession>
<sequence>MSPLTPFQLFQFQNISTSSTGAKPWLRRRLDRTTIKSSFKLYFLFAELSLTLAVHSVVSFTINQPVPRISITRSTWTDMSETKVYKKRPHRKVKSGCATCKRRKIKVRRCLFLCSCPQDNSFFHNKYQNALGRLVSRILKLIRLTHLQCDEEKPQCGNCARYSAECVYPSPSAETPRDPASASTSTTPPPIQTPESIVEEPPIAPCPPGVHDLPVRDLALMHQWSVSTCFGFGDDFAGDADPWRVDVPIMGQHHHFLMRGILAVTALHLSRMALDPAVKIKYVQLAAYHQDLALPEYRAAIVNVTEDNVAAILAFSALTTVYSFAVPKDHGSSFSGGAPEWVFLHRGVGEIPVQWQAWIDRSPLQHEMHRRRLGIIDTTVNPEDYRLMGLHGMFISLSDEEQGETVYYENALHWLRQAFAHTFSMDSRLGSKYAVLFWVERVEQGYLELLAMHKPRALILLAHCAILLKRASKFWYFEGFAEHVVSELKPYLSEEFLPWMEWPLQEIGMV</sequence>
<proteinExistence type="predicted"/>
<evidence type="ECO:0000256" key="2">
    <source>
        <dbReference type="SAM" id="MobiDB-lite"/>
    </source>
</evidence>
<reference evidence="4" key="1">
    <citation type="journal article" date="2020" name="Stud. Mycol.">
        <title>101 Dothideomycetes genomes: a test case for predicting lifestyles and emergence of pathogens.</title>
        <authorList>
            <person name="Haridas S."/>
            <person name="Albert R."/>
            <person name="Binder M."/>
            <person name="Bloem J."/>
            <person name="Labutti K."/>
            <person name="Salamov A."/>
            <person name="Andreopoulos B."/>
            <person name="Baker S."/>
            <person name="Barry K."/>
            <person name="Bills G."/>
            <person name="Bluhm B."/>
            <person name="Cannon C."/>
            <person name="Castanera R."/>
            <person name="Culley D."/>
            <person name="Daum C."/>
            <person name="Ezra D."/>
            <person name="Gonzalez J."/>
            <person name="Henrissat B."/>
            <person name="Kuo A."/>
            <person name="Liang C."/>
            <person name="Lipzen A."/>
            <person name="Lutzoni F."/>
            <person name="Magnuson J."/>
            <person name="Mondo S."/>
            <person name="Nolan M."/>
            <person name="Ohm R."/>
            <person name="Pangilinan J."/>
            <person name="Park H.-J."/>
            <person name="Ramirez L."/>
            <person name="Alfaro M."/>
            <person name="Sun H."/>
            <person name="Tritt A."/>
            <person name="Yoshinaga Y."/>
            <person name="Zwiers L.-H."/>
            <person name="Turgeon B."/>
            <person name="Goodwin S."/>
            <person name="Spatafora J."/>
            <person name="Crous P."/>
            <person name="Grigoriev I."/>
        </authorList>
    </citation>
    <scope>NUCLEOTIDE SEQUENCE</scope>
    <source>
        <strain evidence="4">CBS 627.86</strain>
    </source>
</reference>
<dbReference type="Gene3D" id="4.10.240.10">
    <property type="entry name" value="Zn(2)-C6 fungal-type DNA-binding domain"/>
    <property type="match status" value="1"/>
</dbReference>
<dbReference type="SUPFAM" id="SSF57701">
    <property type="entry name" value="Zn2/Cys6 DNA-binding domain"/>
    <property type="match status" value="1"/>
</dbReference>
<evidence type="ECO:0000259" key="3">
    <source>
        <dbReference type="Pfam" id="PF00172"/>
    </source>
</evidence>
<dbReference type="PANTHER" id="PTHR47784">
    <property type="entry name" value="STEROL UPTAKE CONTROL PROTEIN 2"/>
    <property type="match status" value="1"/>
</dbReference>
<dbReference type="OrthoDB" id="5386330at2759"/>
<dbReference type="InterPro" id="IPR001138">
    <property type="entry name" value="Zn2Cys6_DnaBD"/>
</dbReference>
<dbReference type="Pfam" id="PF00172">
    <property type="entry name" value="Zn_clus"/>
    <property type="match status" value="1"/>
</dbReference>
<dbReference type="GO" id="GO:0001228">
    <property type="term" value="F:DNA-binding transcription activator activity, RNA polymerase II-specific"/>
    <property type="evidence" value="ECO:0007669"/>
    <property type="project" value="TreeGrafter"/>
</dbReference>
<dbReference type="InterPro" id="IPR036864">
    <property type="entry name" value="Zn2-C6_fun-type_DNA-bd_sf"/>
</dbReference>
<dbReference type="PANTHER" id="PTHR47784:SF5">
    <property type="entry name" value="STEROL UPTAKE CONTROL PROTEIN 2"/>
    <property type="match status" value="1"/>
</dbReference>
<feature type="region of interest" description="Disordered" evidence="2">
    <location>
        <begin position="173"/>
        <end position="196"/>
    </location>
</feature>
<dbReference type="EMBL" id="ML977324">
    <property type="protein sequence ID" value="KAF2114918.1"/>
    <property type="molecule type" value="Genomic_DNA"/>
</dbReference>
<evidence type="ECO:0000313" key="4">
    <source>
        <dbReference type="EMBL" id="KAF2114918.1"/>
    </source>
</evidence>
<dbReference type="InterPro" id="IPR053157">
    <property type="entry name" value="Sterol_Uptake_Regulator"/>
</dbReference>
<dbReference type="CDD" id="cd00067">
    <property type="entry name" value="GAL4"/>
    <property type="match status" value="1"/>
</dbReference>